<accession>A0A2N3QLF7</accession>
<dbReference type="EMBL" id="PCGZ01000001">
    <property type="protein sequence ID" value="PKU92517.1"/>
    <property type="molecule type" value="Genomic_DNA"/>
</dbReference>
<comment type="caution">
    <text evidence="1">The sequence shown here is derived from an EMBL/GenBank/DDBJ whole genome shotgun (WGS) entry which is preliminary data.</text>
</comment>
<gene>
    <name evidence="1" type="ORF">CQR46_0093</name>
</gene>
<dbReference type="Proteomes" id="UP000233730">
    <property type="component" value="Unassembled WGS sequence"/>
</dbReference>
<organism evidence="1 2">
    <name type="scientific">Bifidobacterium pseudolongum subsp. globosum</name>
    <dbReference type="NCBI Taxonomy" id="1690"/>
    <lineage>
        <taxon>Bacteria</taxon>
        <taxon>Bacillati</taxon>
        <taxon>Actinomycetota</taxon>
        <taxon>Actinomycetes</taxon>
        <taxon>Bifidobacteriales</taxon>
        <taxon>Bifidobacteriaceae</taxon>
        <taxon>Bifidobacterium</taxon>
    </lineage>
</organism>
<evidence type="ECO:0000313" key="2">
    <source>
        <dbReference type="Proteomes" id="UP000233730"/>
    </source>
</evidence>
<dbReference type="AlphaFoldDB" id="A0A2N3QLF7"/>
<evidence type="ECO:0000313" key="1">
    <source>
        <dbReference type="EMBL" id="PKU92517.1"/>
    </source>
</evidence>
<reference evidence="1 2" key="1">
    <citation type="submission" date="2017-10" db="EMBL/GenBank/DDBJ databases">
        <title>Bifidobacterium genomics.</title>
        <authorList>
            <person name="Lugli G.A."/>
            <person name="Milani C."/>
            <person name="Mancabelli L."/>
        </authorList>
    </citation>
    <scope>NUCLEOTIDE SEQUENCE [LARGE SCALE GENOMIC DNA]</scope>
    <source>
        <strain evidence="1 2">1524B</strain>
    </source>
</reference>
<name>A0A2N3QLF7_9BIFI</name>
<protein>
    <submittedName>
        <fullName evidence="1">Uncharacterized protein</fullName>
    </submittedName>
</protein>
<sequence length="336" mass="37879">MAANHSTTNDEWNRILHSSLADFASLPPQKLQRLAQEQSQEWQRKCLDSMAALLKAHSGVSVTQRIKGIKGIVNPIGQPYGGFLPVKTMEKVILSDQKPPFDHTQEQPSAGTIGTAVDYLTRFNLTQDAQASFHISLLGANRLEKIPMAEDLLANLHGLDDTSIKAALRLAGFDVAYRAGLAGYRPVEDMVISTEAVANIRWMVERSLSFFEKYGPTVCDEPTFSPDGYTRIVWYGDGDFTTATTMWDFKTSIKPPTSAHTLQLLMYWIMAHMSGQEQYNTLTSIGIYNPRMDTVWQYHLDPANPEDVERIRNVRDYVLGYWCHLGRHLPVEDVTR</sequence>
<dbReference type="RefSeq" id="WP_143252374.1">
    <property type="nucleotide sequence ID" value="NZ_PCGZ01000001.1"/>
</dbReference>
<proteinExistence type="predicted"/>